<organism evidence="3">
    <name type="scientific">Megavirus baoshan</name>
    <dbReference type="NCBI Taxonomy" id="2496520"/>
    <lineage>
        <taxon>Viruses</taxon>
        <taxon>Varidnaviria</taxon>
        <taxon>Bamfordvirae</taxon>
        <taxon>Nucleocytoviricota</taxon>
        <taxon>Megaviricetes</taxon>
        <taxon>Imitervirales</taxon>
        <taxon>Mimiviridae</taxon>
        <taxon>Megamimivirinae</taxon>
        <taxon>Megavirus</taxon>
        <taxon>Megavirus baoshanense</taxon>
    </lineage>
</organism>
<proteinExistence type="predicted"/>
<dbReference type="InterPro" id="IPR036770">
    <property type="entry name" value="Ankyrin_rpt-contain_sf"/>
</dbReference>
<evidence type="ECO:0000313" key="3">
    <source>
        <dbReference type="EMBL" id="AZL89796.1"/>
    </source>
</evidence>
<name>A0A3S8UY95_9VIRU</name>
<protein>
    <submittedName>
        <fullName evidence="3">Ankyrin repeat protein</fullName>
    </submittedName>
</protein>
<reference evidence="3" key="1">
    <citation type="submission" date="2018-03" db="EMBL/GenBank/DDBJ databases">
        <title>Draft genome sequences of Megaviruse, new member of the family Mimiviridae isolated from water in Shanghai, China.</title>
        <authorList>
            <person name="Xia Y."/>
        </authorList>
    </citation>
    <scope>NUCLEOTIDE SEQUENCE</scope>
    <source>
        <strain evidence="3">SH</strain>
    </source>
</reference>
<keyword evidence="1" id="KW-0677">Repeat</keyword>
<evidence type="ECO:0000256" key="1">
    <source>
        <dbReference type="ARBA" id="ARBA00022737"/>
    </source>
</evidence>
<sequence>MEHIENIDIIRPNCQNTNLFQNVNIEIKSQIIDGQYPVENIEELDSLVKIALLYYLILLNKYDEFKNIIESYDIDLNDGDYMLIKYCCHNSKYNYIKLLLENGVNINVCDDIIIKLVIWPKVDDKGRYEFIKYLIDNGANIHCDNYYPLRILVTFETYRLCEMVDLLLDNGADIKVNNNYCLCTIVKKGNYYLIQKFIDRGADINCREGYPLRKAVFDCNYYATNILLKNGADINYLSSFYLKKLIINNKYDLIELLINYGVNFSILNEKNIDTKTVDLLLETGVDYNTILNILLNSKYL</sequence>
<dbReference type="PANTHER" id="PTHR24180:SF45">
    <property type="entry name" value="POLY [ADP-RIBOSE] POLYMERASE TANKYRASE"/>
    <property type="match status" value="1"/>
</dbReference>
<dbReference type="InterPro" id="IPR051637">
    <property type="entry name" value="Ank_repeat_dom-contain_49"/>
</dbReference>
<dbReference type="EMBL" id="MH046811">
    <property type="protein sequence ID" value="AZL89796.1"/>
    <property type="molecule type" value="Genomic_DNA"/>
</dbReference>
<gene>
    <name evidence="3" type="ORF">Mb0957</name>
</gene>
<dbReference type="InterPro" id="IPR002110">
    <property type="entry name" value="Ankyrin_rpt"/>
</dbReference>
<accession>A0A3S8UY95</accession>
<keyword evidence="2" id="KW-0040">ANK repeat</keyword>
<dbReference type="SUPFAM" id="SSF48403">
    <property type="entry name" value="Ankyrin repeat"/>
    <property type="match status" value="1"/>
</dbReference>
<dbReference type="Pfam" id="PF12796">
    <property type="entry name" value="Ank_2"/>
    <property type="match status" value="1"/>
</dbReference>
<dbReference type="Gene3D" id="1.25.40.20">
    <property type="entry name" value="Ankyrin repeat-containing domain"/>
    <property type="match status" value="1"/>
</dbReference>
<evidence type="ECO:0000256" key="2">
    <source>
        <dbReference type="ARBA" id="ARBA00023043"/>
    </source>
</evidence>
<dbReference type="PROSITE" id="PS50088">
    <property type="entry name" value="ANK_REPEAT"/>
    <property type="match status" value="1"/>
</dbReference>
<dbReference type="SMART" id="SM00248">
    <property type="entry name" value="ANK"/>
    <property type="match status" value="5"/>
</dbReference>
<dbReference type="PANTHER" id="PTHR24180">
    <property type="entry name" value="CYCLIN-DEPENDENT KINASE INHIBITOR 2C-RELATED"/>
    <property type="match status" value="1"/>
</dbReference>